<organism evidence="10 11">
    <name type="scientific">Pleuronectes platessa</name>
    <name type="common">European plaice</name>
    <dbReference type="NCBI Taxonomy" id="8262"/>
    <lineage>
        <taxon>Eukaryota</taxon>
        <taxon>Metazoa</taxon>
        <taxon>Chordata</taxon>
        <taxon>Craniata</taxon>
        <taxon>Vertebrata</taxon>
        <taxon>Euteleostomi</taxon>
        <taxon>Actinopterygii</taxon>
        <taxon>Neopterygii</taxon>
        <taxon>Teleostei</taxon>
        <taxon>Neoteleostei</taxon>
        <taxon>Acanthomorphata</taxon>
        <taxon>Carangaria</taxon>
        <taxon>Pleuronectiformes</taxon>
        <taxon>Pleuronectoidei</taxon>
        <taxon>Pleuronectidae</taxon>
        <taxon>Pleuronectes</taxon>
    </lineage>
</organism>
<accession>A0A9N7Y8U0</accession>
<evidence type="ECO:0000256" key="3">
    <source>
        <dbReference type="ARBA" id="ARBA00022980"/>
    </source>
</evidence>
<feature type="domain" description="Small ribosomal subunit protein uS10" evidence="9">
    <location>
        <begin position="90"/>
        <end position="185"/>
    </location>
</feature>
<name>A0A9N7Y8U0_PLEPL</name>
<dbReference type="PANTHER" id="PTHR13473:SF0">
    <property type="entry name" value="LARGE RIBOSOMAL SUBUNIT PROTEIN ML48"/>
    <property type="match status" value="1"/>
</dbReference>
<evidence type="ECO:0000259" key="9">
    <source>
        <dbReference type="SMART" id="SM01403"/>
    </source>
</evidence>
<reference evidence="10" key="1">
    <citation type="submission" date="2020-03" db="EMBL/GenBank/DDBJ databases">
        <authorList>
            <person name="Weist P."/>
        </authorList>
    </citation>
    <scope>NUCLEOTIDE SEQUENCE</scope>
</reference>
<dbReference type="PANTHER" id="PTHR13473">
    <property type="entry name" value="MITOCHONDRIAL RIBOSOMAL PROTEIN L48"/>
    <property type="match status" value="1"/>
</dbReference>
<dbReference type="AlphaFoldDB" id="A0A9N7Y8U0"/>
<proteinExistence type="inferred from homology"/>
<keyword evidence="3" id="KW-0689">Ribosomal protein</keyword>
<dbReference type="GO" id="GO:0005761">
    <property type="term" value="C:mitochondrial ribosome"/>
    <property type="evidence" value="ECO:0007669"/>
    <property type="project" value="InterPro"/>
</dbReference>
<comment type="caution">
    <text evidence="10">The sequence shown here is derived from an EMBL/GenBank/DDBJ whole genome shotgun (WGS) entry which is preliminary data.</text>
</comment>
<evidence type="ECO:0000313" key="10">
    <source>
        <dbReference type="EMBL" id="CAB1416883.1"/>
    </source>
</evidence>
<comment type="similarity">
    <text evidence="6">Belongs to the mitochondrion-specific ribosomal protein mL48 family.</text>
</comment>
<evidence type="ECO:0000256" key="2">
    <source>
        <dbReference type="ARBA" id="ARBA00022946"/>
    </source>
</evidence>
<evidence type="ECO:0000256" key="6">
    <source>
        <dbReference type="ARBA" id="ARBA00061445"/>
    </source>
</evidence>
<comment type="subcellular location">
    <subcellularLocation>
        <location evidence="1">Mitochondrion</location>
    </subcellularLocation>
</comment>
<sequence length="211" mass="24354">MNHVFGKLQASLTRQLILMNPTLPLSRNMPSIQHPVWSSASEGRYHSMPTHGIGSWKYLLNKKRTQKKKKDRHQMKQIMAATDSTYGTLNVKVSGYDMTLVERYTQYVHHLCNRLRINVSLCYALPTRTTEVMLMQEHGTKMFVDAVLKTHERVVQLNSLNTTVCPVFMDVLLKHQPEGVQLSVSEHTEADFKARFKARPELQELMTNMNQ</sequence>
<evidence type="ECO:0000256" key="8">
    <source>
        <dbReference type="ARBA" id="ARBA00084068"/>
    </source>
</evidence>
<dbReference type="InterPro" id="IPR027486">
    <property type="entry name" value="Ribosomal_uS10_dom"/>
</dbReference>
<keyword evidence="11" id="KW-1185">Reference proteome</keyword>
<dbReference type="Pfam" id="PF00338">
    <property type="entry name" value="Ribosomal_S10"/>
    <property type="match status" value="1"/>
</dbReference>
<evidence type="ECO:0000256" key="7">
    <source>
        <dbReference type="ARBA" id="ARBA00071667"/>
    </source>
</evidence>
<evidence type="ECO:0000256" key="1">
    <source>
        <dbReference type="ARBA" id="ARBA00004173"/>
    </source>
</evidence>
<evidence type="ECO:0000313" key="11">
    <source>
        <dbReference type="Proteomes" id="UP001153269"/>
    </source>
</evidence>
<dbReference type="SUPFAM" id="SSF54999">
    <property type="entry name" value="Ribosomal protein S10"/>
    <property type="match status" value="1"/>
</dbReference>
<keyword evidence="2" id="KW-0809">Transit peptide</keyword>
<dbReference type="EMBL" id="CADEAL010000230">
    <property type="protein sequence ID" value="CAB1416883.1"/>
    <property type="molecule type" value="Genomic_DNA"/>
</dbReference>
<dbReference type="GO" id="GO:1990904">
    <property type="term" value="C:ribonucleoprotein complex"/>
    <property type="evidence" value="ECO:0007669"/>
    <property type="project" value="UniProtKB-KW"/>
</dbReference>
<dbReference type="Proteomes" id="UP001153269">
    <property type="component" value="Unassembled WGS sequence"/>
</dbReference>
<dbReference type="InterPro" id="IPR036838">
    <property type="entry name" value="Ribosomal_uS10_dom_sf"/>
</dbReference>
<evidence type="ECO:0000256" key="5">
    <source>
        <dbReference type="ARBA" id="ARBA00023274"/>
    </source>
</evidence>
<dbReference type="GO" id="GO:0005743">
    <property type="term" value="C:mitochondrial inner membrane"/>
    <property type="evidence" value="ECO:0007669"/>
    <property type="project" value="UniProtKB-ARBA"/>
</dbReference>
<keyword evidence="4" id="KW-0496">Mitochondrion</keyword>
<gene>
    <name evidence="10" type="ORF">PLEPLA_LOCUS4676</name>
</gene>
<dbReference type="SMART" id="SM01403">
    <property type="entry name" value="Ribosomal_S10"/>
    <property type="match status" value="1"/>
</dbReference>
<keyword evidence="5" id="KW-0687">Ribonucleoprotein</keyword>
<dbReference type="InterPro" id="IPR027487">
    <property type="entry name" value="Ribosomal_mL48"/>
</dbReference>
<dbReference type="Gene3D" id="3.30.70.600">
    <property type="entry name" value="Ribosomal protein S10 domain"/>
    <property type="match status" value="1"/>
</dbReference>
<evidence type="ECO:0000256" key="4">
    <source>
        <dbReference type="ARBA" id="ARBA00023128"/>
    </source>
</evidence>
<protein>
    <recommendedName>
        <fullName evidence="7">Large ribosomal subunit protein mL48</fullName>
    </recommendedName>
    <alternativeName>
        <fullName evidence="8">39S ribosomal protein L48, mitochondrial</fullName>
    </alternativeName>
</protein>
<dbReference type="FunFam" id="3.30.70.600:FF:000006">
    <property type="entry name" value="39S ribosomal protein L48, mitochondrial"/>
    <property type="match status" value="1"/>
</dbReference>